<accession>A0A6A7K5H3</accession>
<keyword evidence="6 13" id="KW-0227">DNA damage</keyword>
<comment type="subcellular location">
    <subcellularLocation>
        <location evidence="1 13">Cytoplasm</location>
    </subcellularLocation>
</comment>
<evidence type="ECO:0000256" key="6">
    <source>
        <dbReference type="ARBA" id="ARBA00022763"/>
    </source>
</evidence>
<dbReference type="InterPro" id="IPR011856">
    <property type="entry name" value="tRNA_endonuc-like_dom_sf"/>
</dbReference>
<keyword evidence="2 13" id="KW-0963">Cytoplasm</keyword>
<dbReference type="CDD" id="cd22354">
    <property type="entry name" value="RecU-like"/>
    <property type="match status" value="1"/>
</dbReference>
<dbReference type="GO" id="GO:0006281">
    <property type="term" value="P:DNA repair"/>
    <property type="evidence" value="ECO:0007669"/>
    <property type="project" value="UniProtKB-UniRule"/>
</dbReference>
<gene>
    <name evidence="13" type="primary">recU</name>
    <name evidence="14" type="ORF">GC105_02150</name>
</gene>
<comment type="cofactor">
    <cofactor evidence="13">
        <name>Mg(2+)</name>
        <dbReference type="ChEBI" id="CHEBI:18420"/>
    </cofactor>
    <text evidence="13">Binds 1 Mg(2+) ion per subunit.</text>
</comment>
<reference evidence="14 15" key="1">
    <citation type="submission" date="2019-10" db="EMBL/GenBank/DDBJ databases">
        <title>Alkalibaculum tamaniensis sp.nov., a new alkaliphilic acetogen, isolated on methoxylated aromatics from a mud volcano.</title>
        <authorList>
            <person name="Khomyakova M.A."/>
            <person name="Merkel A.Y."/>
            <person name="Bonch-Osmolovskaya E.A."/>
            <person name="Slobodkin A.I."/>
        </authorList>
    </citation>
    <scope>NUCLEOTIDE SEQUENCE [LARGE SCALE GENOMIC DNA]</scope>
    <source>
        <strain evidence="14 15">M08DMB</strain>
    </source>
</reference>
<evidence type="ECO:0000256" key="7">
    <source>
        <dbReference type="ARBA" id="ARBA00022801"/>
    </source>
</evidence>
<dbReference type="GO" id="GO:0007059">
    <property type="term" value="P:chromosome segregation"/>
    <property type="evidence" value="ECO:0007669"/>
    <property type="project" value="UniProtKB-UniRule"/>
</dbReference>
<comment type="caution">
    <text evidence="14">The sequence shown here is derived from an EMBL/GenBank/DDBJ whole genome shotgun (WGS) entry which is preliminary data.</text>
</comment>
<dbReference type="GO" id="GO:0006310">
    <property type="term" value="P:DNA recombination"/>
    <property type="evidence" value="ECO:0007669"/>
    <property type="project" value="UniProtKB-UniRule"/>
</dbReference>
<dbReference type="HAMAP" id="MF_00130">
    <property type="entry name" value="RecU"/>
    <property type="match status" value="1"/>
</dbReference>
<evidence type="ECO:0000256" key="9">
    <source>
        <dbReference type="ARBA" id="ARBA00023172"/>
    </source>
</evidence>
<evidence type="ECO:0000256" key="4">
    <source>
        <dbReference type="ARBA" id="ARBA00022723"/>
    </source>
</evidence>
<evidence type="ECO:0000256" key="13">
    <source>
        <dbReference type="HAMAP-Rule" id="MF_00130"/>
    </source>
</evidence>
<keyword evidence="9 13" id="KW-0233">DNA recombination</keyword>
<dbReference type="EMBL" id="WHNX01000003">
    <property type="protein sequence ID" value="MPW24594.1"/>
    <property type="molecule type" value="Genomic_DNA"/>
</dbReference>
<keyword evidence="3 13" id="KW-0540">Nuclease</keyword>
<name>A0A6A7K5H3_9FIRM</name>
<feature type="binding site" evidence="13">
    <location>
        <position position="77"/>
    </location>
    <ligand>
        <name>Mg(2+)</name>
        <dbReference type="ChEBI" id="CHEBI:18420"/>
    </ligand>
</feature>
<comment type="function">
    <text evidence="13">Endonuclease that resolves Holliday junction intermediates in genetic recombination. Cleaves mobile four-strand junctions by introducing symmetrical nicks in paired strands. Promotes annealing of linear ssDNA with homologous dsDNA. Required for DNA repair, homologous recombination and chromosome segregation.</text>
</comment>
<dbReference type="Proteomes" id="UP000440004">
    <property type="component" value="Unassembled WGS sequence"/>
</dbReference>
<dbReference type="RefSeq" id="WP_152801236.1">
    <property type="nucleotide sequence ID" value="NZ_WHNX01000003.1"/>
</dbReference>
<keyword evidence="8 13" id="KW-0460">Magnesium</keyword>
<sequence length="182" mass="21358">MAYWNSRGLRGSTLEEFVNITNEEYIKKNLAVIQKIPTSIKTIELDQQKGIITKAYFEQKSTVDYMGNVQGIPVCFDVKETSKLSLPISNIHEHQMSFMENFEKQNGISFIIVYYSCKEKYYFIPFKILKNYWDQAKIGGRKSIPCKECIEKYEIRKQGMFLVHYLESLSTYLEEINNITVE</sequence>
<evidence type="ECO:0000256" key="10">
    <source>
        <dbReference type="ARBA" id="ARBA00023204"/>
    </source>
</evidence>
<dbReference type="AlphaFoldDB" id="A0A6A7K5H3"/>
<dbReference type="InterPro" id="IPR011335">
    <property type="entry name" value="Restrct_endonuc-II-like"/>
</dbReference>
<comment type="similarity">
    <text evidence="11 13">Belongs to the RecU family.</text>
</comment>
<keyword evidence="4 13" id="KW-0479">Metal-binding</keyword>
<feature type="binding site" evidence="13">
    <location>
        <position position="62"/>
    </location>
    <ligand>
        <name>Mg(2+)</name>
        <dbReference type="ChEBI" id="CHEBI:18420"/>
    </ligand>
</feature>
<dbReference type="SUPFAM" id="SSF52980">
    <property type="entry name" value="Restriction endonuclease-like"/>
    <property type="match status" value="1"/>
</dbReference>
<dbReference type="Pfam" id="PF03838">
    <property type="entry name" value="RecU"/>
    <property type="match status" value="1"/>
</dbReference>
<keyword evidence="15" id="KW-1185">Reference proteome</keyword>
<protein>
    <recommendedName>
        <fullName evidence="12 13">Holliday junction resolvase RecU</fullName>
        <ecNumber evidence="13">3.1.21.10</ecNumber>
    </recommendedName>
    <alternativeName>
        <fullName evidence="13">Recombination protein U homolog</fullName>
    </alternativeName>
</protein>
<dbReference type="EC" id="3.1.21.10" evidence="13"/>
<organism evidence="14 15">
    <name type="scientific">Alkalibaculum sporogenes</name>
    <dbReference type="NCBI Taxonomy" id="2655001"/>
    <lineage>
        <taxon>Bacteria</taxon>
        <taxon>Bacillati</taxon>
        <taxon>Bacillota</taxon>
        <taxon>Clostridia</taxon>
        <taxon>Eubacteriales</taxon>
        <taxon>Eubacteriaceae</taxon>
        <taxon>Alkalibaculum</taxon>
    </lineage>
</organism>
<dbReference type="GO" id="GO:0003676">
    <property type="term" value="F:nucleic acid binding"/>
    <property type="evidence" value="ECO:0007669"/>
    <property type="project" value="InterPro"/>
</dbReference>
<evidence type="ECO:0000256" key="1">
    <source>
        <dbReference type="ARBA" id="ARBA00004496"/>
    </source>
</evidence>
<evidence type="ECO:0000256" key="8">
    <source>
        <dbReference type="ARBA" id="ARBA00022842"/>
    </source>
</evidence>
<evidence type="ECO:0000256" key="3">
    <source>
        <dbReference type="ARBA" id="ARBA00022722"/>
    </source>
</evidence>
<evidence type="ECO:0000256" key="12">
    <source>
        <dbReference type="ARBA" id="ARBA00029523"/>
    </source>
</evidence>
<keyword evidence="10 13" id="KW-0234">DNA repair</keyword>
<evidence type="ECO:0000313" key="15">
    <source>
        <dbReference type="Proteomes" id="UP000440004"/>
    </source>
</evidence>
<dbReference type="PIRSF" id="PIRSF037785">
    <property type="entry name" value="RecU"/>
    <property type="match status" value="1"/>
</dbReference>
<evidence type="ECO:0000313" key="14">
    <source>
        <dbReference type="EMBL" id="MPW24594.1"/>
    </source>
</evidence>
<dbReference type="InterPro" id="IPR004612">
    <property type="entry name" value="Resolv_RecU"/>
</dbReference>
<evidence type="ECO:0000256" key="5">
    <source>
        <dbReference type="ARBA" id="ARBA00022759"/>
    </source>
</evidence>
<comment type="catalytic activity">
    <reaction evidence="13">
        <text>Endonucleolytic cleavage at a junction such as a reciprocal single-stranded crossover between two homologous DNA duplexes (Holliday junction).</text>
        <dbReference type="EC" id="3.1.21.10"/>
    </reaction>
</comment>
<feature type="binding site" evidence="13">
    <location>
        <position position="64"/>
    </location>
    <ligand>
        <name>Mg(2+)</name>
        <dbReference type="ChEBI" id="CHEBI:18420"/>
    </ligand>
</feature>
<evidence type="ECO:0000256" key="11">
    <source>
        <dbReference type="ARBA" id="ARBA00023447"/>
    </source>
</evidence>
<dbReference type="Gene3D" id="3.40.1350.10">
    <property type="match status" value="1"/>
</dbReference>
<keyword evidence="7 13" id="KW-0378">Hydrolase</keyword>
<keyword evidence="5 13" id="KW-0255">Endonuclease</keyword>
<proteinExistence type="inferred from homology"/>
<dbReference type="GO" id="GO:0000287">
    <property type="term" value="F:magnesium ion binding"/>
    <property type="evidence" value="ECO:0007669"/>
    <property type="project" value="UniProtKB-UniRule"/>
</dbReference>
<evidence type="ECO:0000256" key="2">
    <source>
        <dbReference type="ARBA" id="ARBA00022490"/>
    </source>
</evidence>
<dbReference type="GO" id="GO:0008821">
    <property type="term" value="F:crossover junction DNA endonuclease activity"/>
    <property type="evidence" value="ECO:0007669"/>
    <property type="project" value="UniProtKB-EC"/>
</dbReference>
<dbReference type="GO" id="GO:0005737">
    <property type="term" value="C:cytoplasm"/>
    <property type="evidence" value="ECO:0007669"/>
    <property type="project" value="UniProtKB-SubCell"/>
</dbReference>
<feature type="binding site" evidence="13">
    <location>
        <position position="95"/>
    </location>
    <ligand>
        <name>Mg(2+)</name>
        <dbReference type="ChEBI" id="CHEBI:18420"/>
    </ligand>
</feature>
<feature type="site" description="Transition state stabilizer" evidence="13">
    <location>
        <position position="79"/>
    </location>
</feature>